<gene>
    <name evidence="2" type="ORF">HKK74_35375</name>
</gene>
<protein>
    <recommendedName>
        <fullName evidence="1">Putative metallopeptidase domain-containing protein</fullName>
    </recommendedName>
</protein>
<dbReference type="PANTHER" id="PTHR38730:SF1">
    <property type="entry name" value="SLL7028 PROTEIN"/>
    <property type="match status" value="1"/>
</dbReference>
<dbReference type="Proteomes" id="UP000805614">
    <property type="component" value="Unassembled WGS sequence"/>
</dbReference>
<comment type="caution">
    <text evidence="2">The sequence shown here is derived from an EMBL/GenBank/DDBJ whole genome shotgun (WGS) entry which is preliminary data.</text>
</comment>
<dbReference type="InterPro" id="IPR025154">
    <property type="entry name" value="Put_metallopeptidase_dom"/>
</dbReference>
<sequence>MAYGDRVRPRLPVVELTDRRALERWRPADPDTVEEARRLKEQALLDLGMTHSAIASWIYTKCHHQIATTAVGTAAVLASGDGTCVLLYNPDFFVALGLEGVRFVLFHEARHLVQRHLFADRELREDPVFTLACEVTINHVAKMRLRETGLPTIDGEPVGIDPEEIHRAYRADLDAQGVGSLDFAQFVATDMSVYRELGRMRHPPVPGPACVHVLLDDTGLDQETVDRVTSDVLRSVLIAARRGNGAAREELLDLLRRTEGAGERVDRLWGDLGAHALRGVTMPTRRVDWWQQWLVDVLASKLREGERLVYPKKRGALLAALGHDPMLARRGPERVKTIVIALDTSGSMPDQVVEWLTELVGRIDGVEAHWLSFDAVVMPFRPGERVYGGGGTNFGVVRDYVEGRLAVKGERLDEHPDAVIMVTDGHAAQMTPAEPDKWIWLITPGGDDWPERRHPPMACHRVRSA</sequence>
<name>A0ABR7M0U2_9ACTN</name>
<evidence type="ECO:0000259" key="1">
    <source>
        <dbReference type="Pfam" id="PF13203"/>
    </source>
</evidence>
<evidence type="ECO:0000313" key="2">
    <source>
        <dbReference type="EMBL" id="MBC6470735.1"/>
    </source>
</evidence>
<keyword evidence="3" id="KW-1185">Reference proteome</keyword>
<proteinExistence type="predicted"/>
<accession>A0ABR7M0U2</accession>
<dbReference type="Pfam" id="PF13203">
    <property type="entry name" value="DUF2201_N"/>
    <property type="match status" value="1"/>
</dbReference>
<dbReference type="RefSeq" id="WP_187247776.1">
    <property type="nucleotide sequence ID" value="NZ_BAAAOK010000031.1"/>
</dbReference>
<reference evidence="2 3" key="1">
    <citation type="submission" date="2020-06" db="EMBL/GenBank/DDBJ databases">
        <title>Actinomadura xiongansis sp. nov., isolated from soil of Baiyangdian.</title>
        <authorList>
            <person name="Zhang X."/>
        </authorList>
    </citation>
    <scope>NUCLEOTIDE SEQUENCE [LARGE SCALE GENOMIC DNA]</scope>
    <source>
        <strain evidence="2 3">HBUM206468</strain>
    </source>
</reference>
<organism evidence="2 3">
    <name type="scientific">Actinomadura alba</name>
    <dbReference type="NCBI Taxonomy" id="406431"/>
    <lineage>
        <taxon>Bacteria</taxon>
        <taxon>Bacillati</taxon>
        <taxon>Actinomycetota</taxon>
        <taxon>Actinomycetes</taxon>
        <taxon>Streptosporangiales</taxon>
        <taxon>Thermomonosporaceae</taxon>
        <taxon>Actinomadura</taxon>
    </lineage>
</organism>
<dbReference type="PANTHER" id="PTHR38730">
    <property type="entry name" value="SLL7028 PROTEIN"/>
    <property type="match status" value="1"/>
</dbReference>
<dbReference type="EMBL" id="JABVEC010000047">
    <property type="protein sequence ID" value="MBC6470735.1"/>
    <property type="molecule type" value="Genomic_DNA"/>
</dbReference>
<evidence type="ECO:0000313" key="3">
    <source>
        <dbReference type="Proteomes" id="UP000805614"/>
    </source>
</evidence>
<feature type="domain" description="Putative metallopeptidase" evidence="1">
    <location>
        <begin position="40"/>
        <end position="139"/>
    </location>
</feature>